<dbReference type="AlphaFoldDB" id="A0A164FDL5"/>
<dbReference type="Proteomes" id="UP000076858">
    <property type="component" value="Unassembled WGS sequence"/>
</dbReference>
<evidence type="ECO:0000313" key="2">
    <source>
        <dbReference type="Proteomes" id="UP000076858"/>
    </source>
</evidence>
<keyword evidence="2" id="KW-1185">Reference proteome</keyword>
<reference evidence="1 2" key="1">
    <citation type="submission" date="2016-03" db="EMBL/GenBank/DDBJ databases">
        <title>EvidentialGene: Evidence-directed Construction of Genes on Genomes.</title>
        <authorList>
            <person name="Gilbert D.G."/>
            <person name="Choi J.-H."/>
            <person name="Mockaitis K."/>
            <person name="Colbourne J."/>
            <person name="Pfrender M."/>
        </authorList>
    </citation>
    <scope>NUCLEOTIDE SEQUENCE [LARGE SCALE GENOMIC DNA]</scope>
    <source>
        <strain evidence="1 2">Xinb3</strain>
        <tissue evidence="1">Complete organism</tissue>
    </source>
</reference>
<name>A0A164FDL5_9CRUS</name>
<protein>
    <submittedName>
        <fullName evidence="1">Uncharacterized protein</fullName>
    </submittedName>
</protein>
<gene>
    <name evidence="1" type="ORF">APZ42_007292</name>
</gene>
<proteinExistence type="predicted"/>
<dbReference type="EMBL" id="LRGB01020474">
    <property type="protein sequence ID" value="KZR97689.1"/>
    <property type="molecule type" value="Genomic_DNA"/>
</dbReference>
<organism evidence="1 2">
    <name type="scientific">Daphnia magna</name>
    <dbReference type="NCBI Taxonomy" id="35525"/>
    <lineage>
        <taxon>Eukaryota</taxon>
        <taxon>Metazoa</taxon>
        <taxon>Ecdysozoa</taxon>
        <taxon>Arthropoda</taxon>
        <taxon>Crustacea</taxon>
        <taxon>Branchiopoda</taxon>
        <taxon>Diplostraca</taxon>
        <taxon>Cladocera</taxon>
        <taxon>Anomopoda</taxon>
        <taxon>Daphniidae</taxon>
        <taxon>Daphnia</taxon>
    </lineage>
</organism>
<comment type="caution">
    <text evidence="1">The sequence shown here is derived from an EMBL/GenBank/DDBJ whole genome shotgun (WGS) entry which is preliminary data.</text>
</comment>
<accession>A0A164FDL5</accession>
<evidence type="ECO:0000313" key="1">
    <source>
        <dbReference type="EMBL" id="KZR97689.1"/>
    </source>
</evidence>
<sequence>MCSGTGVGDKSANLWARSSNLTNVHVILFLFFYLEPLTVTCRTYLERLVWDILGSTIGIYIGCPKDVSF</sequence>